<organism evidence="1 2">
    <name type="scientific">Hexamita inflata</name>
    <dbReference type="NCBI Taxonomy" id="28002"/>
    <lineage>
        <taxon>Eukaryota</taxon>
        <taxon>Metamonada</taxon>
        <taxon>Diplomonadida</taxon>
        <taxon>Hexamitidae</taxon>
        <taxon>Hexamitinae</taxon>
        <taxon>Hexamita</taxon>
    </lineage>
</organism>
<comment type="caution">
    <text evidence="1">The sequence shown here is derived from an EMBL/GenBank/DDBJ whole genome shotgun (WGS) entry which is preliminary data.</text>
</comment>
<reference evidence="1 2" key="1">
    <citation type="submission" date="2024-07" db="EMBL/GenBank/DDBJ databases">
        <authorList>
            <person name="Akdeniz Z."/>
        </authorList>
    </citation>
    <scope>NUCLEOTIDE SEQUENCE [LARGE SCALE GENOMIC DNA]</scope>
</reference>
<dbReference type="EMBL" id="CAXDID020000134">
    <property type="protein sequence ID" value="CAL6036782.1"/>
    <property type="molecule type" value="Genomic_DNA"/>
</dbReference>
<accession>A0ABP1JEJ2</accession>
<evidence type="ECO:0000313" key="2">
    <source>
        <dbReference type="Proteomes" id="UP001642409"/>
    </source>
</evidence>
<protein>
    <submittedName>
        <fullName evidence="1">Uncharacterized protein</fullName>
    </submittedName>
</protein>
<evidence type="ECO:0000313" key="1">
    <source>
        <dbReference type="EMBL" id="CAL6036782.1"/>
    </source>
</evidence>
<keyword evidence="2" id="KW-1185">Reference proteome</keyword>
<dbReference type="Proteomes" id="UP001642409">
    <property type="component" value="Unassembled WGS sequence"/>
</dbReference>
<gene>
    <name evidence="1" type="ORF">HINF_LOCUS36579</name>
</gene>
<sequence>MINGSCIQVTCVIQGQKNINGTCQCTILNSVVQAGQCICPINSNVIDTSCECYIGGQTMRNGQCACSTLGAFVINNACSCGVNGLNISNTCSCPAGASLVNGTCICVNINAYISGNACMYPKYSSIVGNNCTCPIYSQIMNNECICNLISSQIMNNSMCQCLTIGALVNNGACACGQNAQNVSNTCSCPTNSTLVNGVCTCDKITGQQIVSGSCQCPTDYHVVNDSCKYTHVINIVNLQCRQELYSTIFDTIYISDQITTSSNFSAGYVFGTVQFIYNAFIDISDRVYSTIVQPLFQSQSTFTNLKIQFGVQSMNNGSFILLSSASIVINQMNIISRSGSQLTVNTAQQLSILTSSSTSVNITNLLVNLSIAPSSGNITLISNIYGVLNISGYQVLGDYVSTVTVSMIGLNIYSATVNVNQVSFKPYTFNVGNGSSYLFGYAELASININNFAVIIGNSSNSLLLGSISTTSYTNYYLFGGIISIIRSGTVFNVNNVIYDSYQKLNTTYVSSSGFLVGHLCVSSVNIQNTCLQQNIMGTTLQLLSFGFLGQIQDSISSICNVSVVFSAQATYFQSLGIIGIIIASEYFEVINLRSVVNFSGNNSHNVSPILGMSQTQNLSVQNINVIGGNVSSRTRNVGGFVGYQGLGSNVTVQNSLISQMNISGVAYVGGFVGDSSSTLTLINSRIEFVRLSGSNIGIVAGSQSGTQYISGSSSESNYINNVLQSNCAVLSNVWSIVGC</sequence>
<proteinExistence type="predicted"/>
<name>A0ABP1JEJ2_9EUKA</name>